<dbReference type="Pfam" id="PF20732">
    <property type="entry name" value="NamZ_C"/>
    <property type="match status" value="1"/>
</dbReference>
<dbReference type="InterPro" id="IPR048502">
    <property type="entry name" value="NamZ_N"/>
</dbReference>
<dbReference type="Gene3D" id="3.40.50.12170">
    <property type="entry name" value="Uncharacterised protein PF07075, DUF1343"/>
    <property type="match status" value="1"/>
</dbReference>
<organism evidence="3 4">
    <name type="scientific">Fuerstiella marisgermanici</name>
    <dbReference type="NCBI Taxonomy" id="1891926"/>
    <lineage>
        <taxon>Bacteria</taxon>
        <taxon>Pseudomonadati</taxon>
        <taxon>Planctomycetota</taxon>
        <taxon>Planctomycetia</taxon>
        <taxon>Planctomycetales</taxon>
        <taxon>Planctomycetaceae</taxon>
        <taxon>Fuerstiella</taxon>
    </lineage>
</organism>
<dbReference type="KEGG" id="fmr:Fuma_01655"/>
<proteinExistence type="predicted"/>
<dbReference type="OrthoDB" id="9801061at2"/>
<gene>
    <name evidence="3" type="ORF">Fuma_01655</name>
</gene>
<dbReference type="PANTHER" id="PTHR42915:SF1">
    <property type="entry name" value="PEPTIDOGLYCAN BETA-N-ACETYLMURAMIDASE NAMZ"/>
    <property type="match status" value="1"/>
</dbReference>
<sequence length="396" mass="44125">MTEYVKTGLEEFLAAPPADLRNANLGLLMNQASVDNTFRYACDLLENAFPGRLKLLFSPQHGLWGEQQANMIESPDNTYESLNLPVASLYSETRRPTQQMLAQIDCLVIDLQDVGTRVYTFIWTMLECLHACAKHGVKVCVLDRPNPLGGLVAEGPLLEPGFRSFVGGTEIPMRHGLTIGELAKMFNTEENIGADLTVVPMTGWRRSMLFPETRLPWIAPSPNMPRFETAVLYPGQVLLEGTTLSEGRGTTMPFEVVGAPFLDPTELLRLVNRWDHPGVGLMPVHFRPTFDKWKDASCGGLAIHVQDAAAVRSFELTVAIIAAAAELASDQDLWLPPPYEYEYHKPPIDILYGHDRYRTAANKGLTQNEHSMLSLAACDEDAWWSRCEPFLMYGAD</sequence>
<reference evidence="3 4" key="1">
    <citation type="journal article" date="2016" name="Front. Microbiol.">
        <title>Fuerstia marisgermanicae gen. nov., sp. nov., an Unusual Member of the Phylum Planctomycetes from the German Wadden Sea.</title>
        <authorList>
            <person name="Kohn T."/>
            <person name="Heuer A."/>
            <person name="Jogler M."/>
            <person name="Vollmers J."/>
            <person name="Boedeker C."/>
            <person name="Bunk B."/>
            <person name="Rast P."/>
            <person name="Borchert D."/>
            <person name="Glockner I."/>
            <person name="Freese H.M."/>
            <person name="Klenk H.P."/>
            <person name="Overmann J."/>
            <person name="Kaster A.K."/>
            <person name="Rohde M."/>
            <person name="Wiegand S."/>
            <person name="Jogler C."/>
        </authorList>
    </citation>
    <scope>NUCLEOTIDE SEQUENCE [LARGE SCALE GENOMIC DNA]</scope>
    <source>
        <strain evidence="3 4">NH11</strain>
    </source>
</reference>
<dbReference type="STRING" id="1891926.Fuma_01655"/>
<dbReference type="InterPro" id="IPR048503">
    <property type="entry name" value="NamZ_C"/>
</dbReference>
<protein>
    <recommendedName>
        <fullName evidence="5">DUF1343 domain-containing protein</fullName>
    </recommendedName>
</protein>
<dbReference type="Gene3D" id="3.90.1150.140">
    <property type="match status" value="1"/>
</dbReference>
<feature type="domain" description="Peptidoglycan beta-N-acetylmuramidase NamZ N-terminal" evidence="1">
    <location>
        <begin position="26"/>
        <end position="227"/>
    </location>
</feature>
<keyword evidence="4" id="KW-1185">Reference proteome</keyword>
<feature type="domain" description="Peptidoglycan beta-N-acetylmuramidase NamZ C-terminal" evidence="2">
    <location>
        <begin position="231"/>
        <end position="393"/>
    </location>
</feature>
<dbReference type="GO" id="GO:0033922">
    <property type="term" value="F:peptidoglycan beta-N-acetylmuramidase activity"/>
    <property type="evidence" value="ECO:0007669"/>
    <property type="project" value="InterPro"/>
</dbReference>
<dbReference type="RefSeq" id="WP_077023717.1">
    <property type="nucleotide sequence ID" value="NZ_CP017641.1"/>
</dbReference>
<evidence type="ECO:0000313" key="4">
    <source>
        <dbReference type="Proteomes" id="UP000187735"/>
    </source>
</evidence>
<dbReference type="PANTHER" id="PTHR42915">
    <property type="entry name" value="HYPOTHETICAL 460 KDA PROTEIN IN FEUA-SIGW INTERGENIC REGION [PRECURSOR]"/>
    <property type="match status" value="1"/>
</dbReference>
<dbReference type="AlphaFoldDB" id="A0A1P8WDD9"/>
<evidence type="ECO:0008006" key="5">
    <source>
        <dbReference type="Google" id="ProtNLM"/>
    </source>
</evidence>
<dbReference type="PIRSF" id="PIRSF016719">
    <property type="entry name" value="UCP016719"/>
    <property type="match status" value="1"/>
</dbReference>
<dbReference type="Pfam" id="PF07075">
    <property type="entry name" value="NamZ_N"/>
    <property type="match status" value="1"/>
</dbReference>
<dbReference type="InterPro" id="IPR008302">
    <property type="entry name" value="NamZ"/>
</dbReference>
<evidence type="ECO:0000259" key="2">
    <source>
        <dbReference type="Pfam" id="PF20732"/>
    </source>
</evidence>
<name>A0A1P8WDD9_9PLAN</name>
<accession>A0A1P8WDD9</accession>
<evidence type="ECO:0000313" key="3">
    <source>
        <dbReference type="EMBL" id="APZ92051.1"/>
    </source>
</evidence>
<dbReference type="EMBL" id="CP017641">
    <property type="protein sequence ID" value="APZ92051.1"/>
    <property type="molecule type" value="Genomic_DNA"/>
</dbReference>
<evidence type="ECO:0000259" key="1">
    <source>
        <dbReference type="Pfam" id="PF07075"/>
    </source>
</evidence>
<dbReference type="Proteomes" id="UP000187735">
    <property type="component" value="Chromosome"/>
</dbReference>